<evidence type="ECO:0000313" key="1">
    <source>
        <dbReference type="EMBL" id="EEF77242.1"/>
    </source>
</evidence>
<dbReference type="HOGENOM" id="CLU_3095426_0_0_10"/>
<dbReference type="EMBL" id="ACBW01000177">
    <property type="protein sequence ID" value="EEF77242.1"/>
    <property type="molecule type" value="Genomic_DNA"/>
</dbReference>
<sequence>MNTQKKSCGRCGLIVRSIQPNRAVVAAQSCGRFFCIDLSMRRHRAVAFRKD</sequence>
<dbReference type="STRING" id="547042.BACCOPRO_02761"/>
<protein>
    <submittedName>
        <fullName evidence="1">Uncharacterized protein</fullName>
    </submittedName>
</protein>
<accession>S0FBN4</accession>
<organism evidence="1 2">
    <name type="scientific">Phocaeicola coprophilus DSM 18228 = JCM 13818</name>
    <dbReference type="NCBI Taxonomy" id="547042"/>
    <lineage>
        <taxon>Bacteria</taxon>
        <taxon>Pseudomonadati</taxon>
        <taxon>Bacteroidota</taxon>
        <taxon>Bacteroidia</taxon>
        <taxon>Bacteroidales</taxon>
        <taxon>Bacteroidaceae</taxon>
        <taxon>Phocaeicola</taxon>
    </lineage>
</organism>
<comment type="caution">
    <text evidence="1">The sequence shown here is derived from an EMBL/GenBank/DDBJ whole genome shotgun (WGS) entry which is preliminary data.</text>
</comment>
<name>S0FBN4_9BACT</name>
<dbReference type="AlphaFoldDB" id="S0FBN4"/>
<dbReference type="Proteomes" id="UP000014073">
    <property type="component" value="Unassembled WGS sequence"/>
</dbReference>
<proteinExistence type="predicted"/>
<keyword evidence="2" id="KW-1185">Reference proteome</keyword>
<gene>
    <name evidence="1" type="ORF">BACCOPRO_02761</name>
</gene>
<evidence type="ECO:0000313" key="2">
    <source>
        <dbReference type="Proteomes" id="UP000014073"/>
    </source>
</evidence>
<reference evidence="1 2" key="1">
    <citation type="submission" date="2008-12" db="EMBL/GenBank/DDBJ databases">
        <authorList>
            <person name="Fulton L."/>
            <person name="Clifton S."/>
            <person name="Fulton B."/>
            <person name="Xu J."/>
            <person name="Minx P."/>
            <person name="Pepin K.H."/>
            <person name="Johnson M."/>
            <person name="Bhonagiri V."/>
            <person name="Nash W.E."/>
            <person name="Mardis E.R."/>
            <person name="Wilson R.K."/>
        </authorList>
    </citation>
    <scope>NUCLEOTIDE SEQUENCE [LARGE SCALE GENOMIC DNA]</scope>
    <source>
        <strain evidence="1 2">DSM 18228</strain>
    </source>
</reference>